<dbReference type="PANTHER" id="PTHR43214">
    <property type="entry name" value="TWO-COMPONENT RESPONSE REGULATOR"/>
    <property type="match status" value="1"/>
</dbReference>
<evidence type="ECO:0000256" key="1">
    <source>
        <dbReference type="ARBA" id="ARBA00022553"/>
    </source>
</evidence>
<feature type="modified residue" description="4-aspartylphosphate" evidence="3">
    <location>
        <position position="58"/>
    </location>
</feature>
<dbReference type="CDD" id="cd06170">
    <property type="entry name" value="LuxR_C_like"/>
    <property type="match status" value="1"/>
</dbReference>
<dbReference type="InterPro" id="IPR011006">
    <property type="entry name" value="CheY-like_superfamily"/>
</dbReference>
<dbReference type="SUPFAM" id="SSF46894">
    <property type="entry name" value="C-terminal effector domain of the bipartite response regulators"/>
    <property type="match status" value="1"/>
</dbReference>
<dbReference type="PRINTS" id="PR00038">
    <property type="entry name" value="HTHLUXR"/>
</dbReference>
<evidence type="ECO:0000259" key="4">
    <source>
        <dbReference type="PROSITE" id="PS50043"/>
    </source>
</evidence>
<dbReference type="InterPro" id="IPR039420">
    <property type="entry name" value="WalR-like"/>
</dbReference>
<feature type="domain" description="HTH luxR-type" evidence="4">
    <location>
        <begin position="144"/>
        <end position="209"/>
    </location>
</feature>
<protein>
    <submittedName>
        <fullName evidence="6">Response regulator transcription factor</fullName>
    </submittedName>
</protein>
<dbReference type="Pfam" id="PF00196">
    <property type="entry name" value="GerE"/>
    <property type="match status" value="1"/>
</dbReference>
<evidence type="ECO:0000313" key="6">
    <source>
        <dbReference type="EMBL" id="WZN41355.1"/>
    </source>
</evidence>
<accession>A0ABZ2YNN7</accession>
<proteinExistence type="predicted"/>
<dbReference type="InterPro" id="IPR001789">
    <property type="entry name" value="Sig_transdc_resp-reg_receiver"/>
</dbReference>
<reference evidence="7" key="1">
    <citation type="submission" date="2024-03" db="EMBL/GenBank/DDBJ databases">
        <title>Chitinophaga horti sp. nov., isolated from garden soil.</title>
        <authorList>
            <person name="Lee D.S."/>
            <person name="Han D.M."/>
            <person name="Baek J.H."/>
            <person name="Choi D.G."/>
            <person name="Jeon J.H."/>
            <person name="Jeon C.O."/>
        </authorList>
    </citation>
    <scope>NUCLEOTIDE SEQUENCE [LARGE SCALE GENOMIC DNA]</scope>
    <source>
        <strain evidence="7">GPA1</strain>
    </source>
</reference>
<keyword evidence="7" id="KW-1185">Reference proteome</keyword>
<evidence type="ECO:0000256" key="3">
    <source>
        <dbReference type="PROSITE-ProRule" id="PRU00169"/>
    </source>
</evidence>
<keyword evidence="2" id="KW-0238">DNA-binding</keyword>
<dbReference type="PANTHER" id="PTHR43214:SF43">
    <property type="entry name" value="TWO-COMPONENT RESPONSE REGULATOR"/>
    <property type="match status" value="1"/>
</dbReference>
<evidence type="ECO:0000256" key="2">
    <source>
        <dbReference type="ARBA" id="ARBA00023125"/>
    </source>
</evidence>
<dbReference type="Proteomes" id="UP001485459">
    <property type="component" value="Chromosome"/>
</dbReference>
<dbReference type="InterPro" id="IPR016032">
    <property type="entry name" value="Sig_transdc_resp-reg_C-effctor"/>
</dbReference>
<dbReference type="SMART" id="SM00448">
    <property type="entry name" value="REC"/>
    <property type="match status" value="1"/>
</dbReference>
<dbReference type="Gene3D" id="3.40.50.2300">
    <property type="match status" value="1"/>
</dbReference>
<dbReference type="RefSeq" id="WP_341836209.1">
    <property type="nucleotide sequence ID" value="NZ_CP149822.1"/>
</dbReference>
<dbReference type="EMBL" id="CP149822">
    <property type="protein sequence ID" value="WZN41355.1"/>
    <property type="molecule type" value="Genomic_DNA"/>
</dbReference>
<dbReference type="PROSITE" id="PS00622">
    <property type="entry name" value="HTH_LUXR_1"/>
    <property type="match status" value="1"/>
</dbReference>
<dbReference type="InterPro" id="IPR000792">
    <property type="entry name" value="Tscrpt_reg_LuxR_C"/>
</dbReference>
<gene>
    <name evidence="6" type="ORF">WJU16_25655</name>
</gene>
<sequence>MSSQTIQIAIADDHPLITEGLQKLLEAAPGMEIAGCFGSGRECLEFLQSSHADILLLDIALPDTSGLDLCRDIRNISPATRILALSNHAERSMILQMLQQGASGYLLKNVAADELIRCIREAHEGLLTFSKAVREIMAKPSATELREMPQLTRREKEILLLIADGKTTTDIAAMLHLSPLTVETHRKNLLQKFGSPNVASMIRLAVQQGLIQA</sequence>
<dbReference type="PROSITE" id="PS50043">
    <property type="entry name" value="HTH_LUXR_2"/>
    <property type="match status" value="1"/>
</dbReference>
<dbReference type="InterPro" id="IPR058245">
    <property type="entry name" value="NreC/VraR/RcsB-like_REC"/>
</dbReference>
<feature type="domain" description="Response regulatory" evidence="5">
    <location>
        <begin position="7"/>
        <end position="123"/>
    </location>
</feature>
<name>A0ABZ2YNN7_9BACT</name>
<dbReference type="Pfam" id="PF00072">
    <property type="entry name" value="Response_reg"/>
    <property type="match status" value="1"/>
</dbReference>
<dbReference type="SUPFAM" id="SSF52172">
    <property type="entry name" value="CheY-like"/>
    <property type="match status" value="1"/>
</dbReference>
<dbReference type="PROSITE" id="PS50110">
    <property type="entry name" value="RESPONSE_REGULATORY"/>
    <property type="match status" value="1"/>
</dbReference>
<keyword evidence="1 3" id="KW-0597">Phosphoprotein</keyword>
<organism evidence="6 7">
    <name type="scientific">Chitinophaga pollutisoli</name>
    <dbReference type="NCBI Taxonomy" id="3133966"/>
    <lineage>
        <taxon>Bacteria</taxon>
        <taxon>Pseudomonadati</taxon>
        <taxon>Bacteroidota</taxon>
        <taxon>Chitinophagia</taxon>
        <taxon>Chitinophagales</taxon>
        <taxon>Chitinophagaceae</taxon>
        <taxon>Chitinophaga</taxon>
    </lineage>
</organism>
<evidence type="ECO:0000313" key="7">
    <source>
        <dbReference type="Proteomes" id="UP001485459"/>
    </source>
</evidence>
<dbReference type="CDD" id="cd17535">
    <property type="entry name" value="REC_NarL-like"/>
    <property type="match status" value="1"/>
</dbReference>
<dbReference type="SMART" id="SM00421">
    <property type="entry name" value="HTH_LUXR"/>
    <property type="match status" value="1"/>
</dbReference>
<evidence type="ECO:0000259" key="5">
    <source>
        <dbReference type="PROSITE" id="PS50110"/>
    </source>
</evidence>